<accession>A0A953JDW5</accession>
<reference evidence="1" key="1">
    <citation type="journal article" date="2021" name="bioRxiv">
        <title>Unraveling nitrogen, sulfur and carbon metabolic pathways and microbial community transcriptional responses to substrate deprivation and toxicity stresses in a bioreactor mimicking anoxic brackish coastal sediment conditions.</title>
        <authorList>
            <person name="Martins P.D."/>
            <person name="Echeveste M.J."/>
            <person name="Arshad A."/>
            <person name="Kurth J."/>
            <person name="Ouboter H."/>
            <person name="Jetten M.S.M."/>
            <person name="Welte C.U."/>
        </authorList>
    </citation>
    <scope>NUCLEOTIDE SEQUENCE</scope>
    <source>
        <strain evidence="1">MAG_39</strain>
    </source>
</reference>
<evidence type="ECO:0000313" key="1">
    <source>
        <dbReference type="EMBL" id="MBZ0156864.1"/>
    </source>
</evidence>
<dbReference type="InterPro" id="IPR016024">
    <property type="entry name" value="ARM-type_fold"/>
</dbReference>
<protein>
    <submittedName>
        <fullName evidence="1">HEAT repeat domain-containing protein</fullName>
    </submittedName>
</protein>
<name>A0A953JDW5_9BACT</name>
<sequence length="239" mass="26462">MKEAREYLQESFASYTAGGRVEREQTLSPDVLSRIVLSEGETEEVRKGALLQLFYHIYGQMDGQRGEEVKAVLKEVLGARIPHALKAFTAGVLCDCASAEPSDQMTDRAADRIADVLVSLILRGSLLYRKELLIALGRTAPPGNAKVTELLRRFLRYGDQHTKHAAARAAGFFGNEGLVPDLVYCLQKETNETVLLPVTEALGRLRSPSSRNALEHVSETFPSETVRQKAREALHTLEQ</sequence>
<gene>
    <name evidence="1" type="ORF">K8I29_11735</name>
</gene>
<dbReference type="InterPro" id="IPR011989">
    <property type="entry name" value="ARM-like"/>
</dbReference>
<dbReference type="AlphaFoldDB" id="A0A953JDW5"/>
<dbReference type="EMBL" id="JAIOIV010000094">
    <property type="protein sequence ID" value="MBZ0156864.1"/>
    <property type="molecule type" value="Genomic_DNA"/>
</dbReference>
<comment type="caution">
    <text evidence="1">The sequence shown here is derived from an EMBL/GenBank/DDBJ whole genome shotgun (WGS) entry which is preliminary data.</text>
</comment>
<dbReference type="Pfam" id="PF13646">
    <property type="entry name" value="HEAT_2"/>
    <property type="match status" value="1"/>
</dbReference>
<dbReference type="Gene3D" id="1.25.10.10">
    <property type="entry name" value="Leucine-rich Repeat Variant"/>
    <property type="match status" value="1"/>
</dbReference>
<dbReference type="Proteomes" id="UP000705867">
    <property type="component" value="Unassembled WGS sequence"/>
</dbReference>
<evidence type="ECO:0000313" key="2">
    <source>
        <dbReference type="Proteomes" id="UP000705867"/>
    </source>
</evidence>
<reference evidence="1" key="2">
    <citation type="submission" date="2021-08" db="EMBL/GenBank/DDBJ databases">
        <authorList>
            <person name="Dalcin Martins P."/>
        </authorList>
    </citation>
    <scope>NUCLEOTIDE SEQUENCE</scope>
    <source>
        <strain evidence="1">MAG_39</strain>
    </source>
</reference>
<organism evidence="1 2">
    <name type="scientific">Candidatus Nitrobium versatile</name>
    <dbReference type="NCBI Taxonomy" id="2884831"/>
    <lineage>
        <taxon>Bacteria</taxon>
        <taxon>Pseudomonadati</taxon>
        <taxon>Nitrospirota</taxon>
        <taxon>Nitrospiria</taxon>
        <taxon>Nitrospirales</taxon>
        <taxon>Nitrospiraceae</taxon>
        <taxon>Candidatus Nitrobium</taxon>
    </lineage>
</organism>
<dbReference type="SUPFAM" id="SSF48371">
    <property type="entry name" value="ARM repeat"/>
    <property type="match status" value="1"/>
</dbReference>
<proteinExistence type="predicted"/>